<proteinExistence type="predicted"/>
<organism evidence="2 3">
    <name type="scientific">Pteropus vampyrus</name>
    <name type="common">Large flying fox</name>
    <dbReference type="NCBI Taxonomy" id="132908"/>
    <lineage>
        <taxon>Eukaryota</taxon>
        <taxon>Metazoa</taxon>
        <taxon>Chordata</taxon>
        <taxon>Craniata</taxon>
        <taxon>Vertebrata</taxon>
        <taxon>Euteleostomi</taxon>
        <taxon>Mammalia</taxon>
        <taxon>Eutheria</taxon>
        <taxon>Laurasiatheria</taxon>
        <taxon>Chiroptera</taxon>
        <taxon>Yinpterochiroptera</taxon>
        <taxon>Pteropodoidea</taxon>
        <taxon>Pteropodidae</taxon>
        <taxon>Pteropodinae</taxon>
        <taxon>Pteropus</taxon>
    </lineage>
</organism>
<accession>A0A6P6CCQ5</accession>
<dbReference type="Proteomes" id="UP000515202">
    <property type="component" value="Unplaced"/>
</dbReference>
<dbReference type="RefSeq" id="XP_023385189.1">
    <property type="nucleotide sequence ID" value="XM_023529421.1"/>
</dbReference>
<evidence type="ECO:0000313" key="3">
    <source>
        <dbReference type="RefSeq" id="XP_023385189.1"/>
    </source>
</evidence>
<protein>
    <submittedName>
        <fullName evidence="3">Uncharacterized protein LOC111738208 isoform X1</fullName>
    </submittedName>
</protein>
<sequence length="176" mass="18246">MDPGAGPALVGARGSPGHVAESQSRARHDSACHSWGPGRETSSWVTHGLRAYDGLSLPEDAETVTAGRTGWSYSDLSDDEDLLADEASGDDLGSGDVGSGDFQMGKLLGRPIGPCPAPGAAPEAPSPELRALRAPWACHGMALYLLSDGYMNWLAGTCRVGDGQVLCLPVPGNAWF</sequence>
<feature type="region of interest" description="Disordered" evidence="1">
    <location>
        <begin position="1"/>
        <end position="43"/>
    </location>
</feature>
<dbReference type="GeneID" id="111738208"/>
<reference evidence="3" key="1">
    <citation type="submission" date="2025-08" db="UniProtKB">
        <authorList>
            <consortium name="RefSeq"/>
        </authorList>
    </citation>
    <scope>IDENTIFICATION</scope>
    <source>
        <tissue evidence="3">Kidney</tissue>
    </source>
</reference>
<evidence type="ECO:0000313" key="2">
    <source>
        <dbReference type="Proteomes" id="UP000515202"/>
    </source>
</evidence>
<keyword evidence="2" id="KW-1185">Reference proteome</keyword>
<dbReference type="KEGG" id="pvp:111738208"/>
<gene>
    <name evidence="3" type="primary">LOC111738208</name>
</gene>
<evidence type="ECO:0000256" key="1">
    <source>
        <dbReference type="SAM" id="MobiDB-lite"/>
    </source>
</evidence>
<dbReference type="AlphaFoldDB" id="A0A6P6CCQ5"/>
<name>A0A6P6CCQ5_PTEVA</name>